<keyword evidence="1" id="KW-0732">Signal</keyword>
<sequence length="261" mass="27190">MKRSYNALFLAVLMTLGSGCASTRMLKAPVAQDESTPAVFGTASTEEVSLRIDHVVWRNGPGSWSRKAYWDEYRVSVENHTDMPLRIEGVSLVDPLGTTVAATSERRELASQSKRNIRRYRDSGMKVKPGAAPAASIAVGTGLALGGTAVAGSVAATGFMGASGSSTVLAVGAGAALGGVTLVGVGIDRAIQNGKIQHALDARTLNQDPVPANGEREGSVFFPVVAAPHQLVLRYRTAEGQARELAVDLSPVLGGLHVATQ</sequence>
<evidence type="ECO:0000313" key="2">
    <source>
        <dbReference type="EMBL" id="UXI68159.1"/>
    </source>
</evidence>
<feature type="chain" id="PRO_5045504464" description="Lipoprotein" evidence="1">
    <location>
        <begin position="22"/>
        <end position="261"/>
    </location>
</feature>
<dbReference type="Proteomes" id="UP001064632">
    <property type="component" value="Chromosome"/>
</dbReference>
<feature type="signal peptide" evidence="1">
    <location>
        <begin position="1"/>
        <end position="21"/>
    </location>
</feature>
<organism evidence="2 3">
    <name type="scientific">Tahibacter amnicola</name>
    <dbReference type="NCBI Taxonomy" id="2976241"/>
    <lineage>
        <taxon>Bacteria</taxon>
        <taxon>Pseudomonadati</taxon>
        <taxon>Pseudomonadota</taxon>
        <taxon>Gammaproteobacteria</taxon>
        <taxon>Lysobacterales</taxon>
        <taxon>Rhodanobacteraceae</taxon>
        <taxon>Tahibacter</taxon>
    </lineage>
</organism>
<reference evidence="2" key="1">
    <citation type="submission" date="2022-09" db="EMBL/GenBank/DDBJ databases">
        <title>Tahibacter sp. nov., isolated from a fresh water.</title>
        <authorList>
            <person name="Baek J.H."/>
            <person name="Lee J.K."/>
            <person name="Kim J.M."/>
            <person name="Jeon C.O."/>
        </authorList>
    </citation>
    <scope>NUCLEOTIDE SEQUENCE</scope>
    <source>
        <strain evidence="2">W38</strain>
    </source>
</reference>
<dbReference type="RefSeq" id="WP_261695121.1">
    <property type="nucleotide sequence ID" value="NZ_CP104694.1"/>
</dbReference>
<keyword evidence="3" id="KW-1185">Reference proteome</keyword>
<dbReference type="PROSITE" id="PS51257">
    <property type="entry name" value="PROKAR_LIPOPROTEIN"/>
    <property type="match status" value="1"/>
</dbReference>
<evidence type="ECO:0000313" key="3">
    <source>
        <dbReference type="Proteomes" id="UP001064632"/>
    </source>
</evidence>
<dbReference type="EMBL" id="CP104694">
    <property type="protein sequence ID" value="UXI68159.1"/>
    <property type="molecule type" value="Genomic_DNA"/>
</dbReference>
<accession>A0ABY6BE82</accession>
<evidence type="ECO:0000256" key="1">
    <source>
        <dbReference type="SAM" id="SignalP"/>
    </source>
</evidence>
<proteinExistence type="predicted"/>
<name>A0ABY6BE82_9GAMM</name>
<evidence type="ECO:0008006" key="4">
    <source>
        <dbReference type="Google" id="ProtNLM"/>
    </source>
</evidence>
<gene>
    <name evidence="2" type="ORF">N4264_00455</name>
</gene>
<protein>
    <recommendedName>
        <fullName evidence="4">Lipoprotein</fullName>
    </recommendedName>
</protein>